<protein>
    <recommendedName>
        <fullName evidence="5">UDP-glucuronosyltransferase</fullName>
        <ecNumber evidence="5">2.4.1.17</ecNumber>
    </recommendedName>
</protein>
<keyword evidence="3 4" id="KW-0808">Transferase</keyword>
<dbReference type="InterPro" id="IPR050271">
    <property type="entry name" value="UDP-glycosyltransferase"/>
</dbReference>
<dbReference type="GO" id="GO:0016020">
    <property type="term" value="C:membrane"/>
    <property type="evidence" value="ECO:0007669"/>
    <property type="project" value="UniProtKB-SubCell"/>
</dbReference>
<dbReference type="PANTHER" id="PTHR48043">
    <property type="entry name" value="EG:EG0003.4 PROTEIN-RELATED"/>
    <property type="match status" value="1"/>
</dbReference>
<evidence type="ECO:0000256" key="2">
    <source>
        <dbReference type="ARBA" id="ARBA00022676"/>
    </source>
</evidence>
<dbReference type="PROSITE" id="PS00375">
    <property type="entry name" value="UDPGT"/>
    <property type="match status" value="1"/>
</dbReference>
<dbReference type="CDD" id="cd03784">
    <property type="entry name" value="GT1_Gtf-like"/>
    <property type="match status" value="1"/>
</dbReference>
<feature type="signal peptide" evidence="5">
    <location>
        <begin position="1"/>
        <end position="19"/>
    </location>
</feature>
<dbReference type="Gene3D" id="3.40.50.2000">
    <property type="entry name" value="Glycogen Phosphorylase B"/>
    <property type="match status" value="2"/>
</dbReference>
<evidence type="ECO:0000256" key="5">
    <source>
        <dbReference type="RuleBase" id="RU362059"/>
    </source>
</evidence>
<gene>
    <name evidence="6" type="ORF">NQ315_011117</name>
</gene>
<dbReference type="FunFam" id="3.40.50.2000:FF:000050">
    <property type="entry name" value="UDP-glucuronosyltransferase"/>
    <property type="match status" value="1"/>
</dbReference>
<evidence type="ECO:0000313" key="7">
    <source>
        <dbReference type="Proteomes" id="UP001159042"/>
    </source>
</evidence>
<dbReference type="Proteomes" id="UP001159042">
    <property type="component" value="Unassembled WGS sequence"/>
</dbReference>
<sequence>MQFSALIIVIAAVFNSVDCSKILLVFPFPSPSHYILGSSLARGLAEAGHDITMVSPFHEANPPRNSVYKDVVLTGFVEEYKSVSANMFRLENISPFIGIGVISYIGYEATRKTFEHPNFQKLINSNEQFDAVIIEMFYSDALNGLGHHFKAPLILFSTVGANSMVNQLSGNPSPLSYIPEIALKYTATMTFWQRVVNFLFAIVSKSIRNLVVLPAHNRLMMKHLPNIPDLSTINNNFSIILLNSHESTSQPVPYVPSMINIGGYHIKPPKELPKDLKEFMDNATEGVVYFSMGSNIKPSDMPDDKRYAILNALGKIKQKVLWKWDEDTLPGKPENVKLSKWFPQQDILGHPNTKLFITHGGLLSTTETIYHGVPILSFPIFCDQKANAARAQINGFGFTLPFSEITEEKLSDILAKLLNDKRYQDNAKRRSKLMHDRPVKPLDLATYWIEYVTRHKGAAHLRWSSMTVSLMLRRVWGCEDQDSGLFVPEQNLNNLSG</sequence>
<evidence type="ECO:0000256" key="3">
    <source>
        <dbReference type="ARBA" id="ARBA00022679"/>
    </source>
</evidence>
<accession>A0AAV8VY34</accession>
<comment type="similarity">
    <text evidence="1 4">Belongs to the UDP-glycosyltransferase family.</text>
</comment>
<dbReference type="InterPro" id="IPR002213">
    <property type="entry name" value="UDP_glucos_trans"/>
</dbReference>
<dbReference type="InterPro" id="IPR035595">
    <property type="entry name" value="UDP_glycos_trans_CS"/>
</dbReference>
<dbReference type="GO" id="GO:0015020">
    <property type="term" value="F:glucuronosyltransferase activity"/>
    <property type="evidence" value="ECO:0007669"/>
    <property type="project" value="UniProtKB-EC"/>
</dbReference>
<keyword evidence="5" id="KW-0732">Signal</keyword>
<name>A0AAV8VY34_9CUCU</name>
<evidence type="ECO:0000313" key="6">
    <source>
        <dbReference type="EMBL" id="KAJ8918831.1"/>
    </source>
</evidence>
<reference evidence="6 7" key="1">
    <citation type="journal article" date="2023" name="Insect Mol. Biol.">
        <title>Genome sequencing provides insights into the evolution of gene families encoding plant cell wall-degrading enzymes in longhorned beetles.</title>
        <authorList>
            <person name="Shin N.R."/>
            <person name="Okamura Y."/>
            <person name="Kirsch R."/>
            <person name="Pauchet Y."/>
        </authorList>
    </citation>
    <scope>NUCLEOTIDE SEQUENCE [LARGE SCALE GENOMIC DNA]</scope>
    <source>
        <strain evidence="6">EAD_L_NR</strain>
    </source>
</reference>
<feature type="chain" id="PRO_5043096447" description="UDP-glucuronosyltransferase" evidence="5">
    <location>
        <begin position="20"/>
        <end position="497"/>
    </location>
</feature>
<organism evidence="6 7">
    <name type="scientific">Exocentrus adspersus</name>
    <dbReference type="NCBI Taxonomy" id="1586481"/>
    <lineage>
        <taxon>Eukaryota</taxon>
        <taxon>Metazoa</taxon>
        <taxon>Ecdysozoa</taxon>
        <taxon>Arthropoda</taxon>
        <taxon>Hexapoda</taxon>
        <taxon>Insecta</taxon>
        <taxon>Pterygota</taxon>
        <taxon>Neoptera</taxon>
        <taxon>Endopterygota</taxon>
        <taxon>Coleoptera</taxon>
        <taxon>Polyphaga</taxon>
        <taxon>Cucujiformia</taxon>
        <taxon>Chrysomeloidea</taxon>
        <taxon>Cerambycidae</taxon>
        <taxon>Lamiinae</taxon>
        <taxon>Acanthocinini</taxon>
        <taxon>Exocentrus</taxon>
    </lineage>
</organism>
<dbReference type="SUPFAM" id="SSF53756">
    <property type="entry name" value="UDP-Glycosyltransferase/glycogen phosphorylase"/>
    <property type="match status" value="1"/>
</dbReference>
<dbReference type="EC" id="2.4.1.17" evidence="5"/>
<comment type="catalytic activity">
    <reaction evidence="5">
        <text>glucuronate acceptor + UDP-alpha-D-glucuronate = acceptor beta-D-glucuronoside + UDP + H(+)</text>
        <dbReference type="Rhea" id="RHEA:21032"/>
        <dbReference type="ChEBI" id="CHEBI:15378"/>
        <dbReference type="ChEBI" id="CHEBI:58052"/>
        <dbReference type="ChEBI" id="CHEBI:58223"/>
        <dbReference type="ChEBI" id="CHEBI:132367"/>
        <dbReference type="ChEBI" id="CHEBI:132368"/>
        <dbReference type="EC" id="2.4.1.17"/>
    </reaction>
</comment>
<evidence type="ECO:0000256" key="1">
    <source>
        <dbReference type="ARBA" id="ARBA00009995"/>
    </source>
</evidence>
<dbReference type="PANTHER" id="PTHR48043:SF159">
    <property type="entry name" value="EG:EG0003.4 PROTEIN-RELATED"/>
    <property type="match status" value="1"/>
</dbReference>
<dbReference type="EMBL" id="JANEYG010000022">
    <property type="protein sequence ID" value="KAJ8918831.1"/>
    <property type="molecule type" value="Genomic_DNA"/>
</dbReference>
<comment type="subcellular location">
    <subcellularLocation>
        <location evidence="5">Membrane</location>
        <topology evidence="5">Single-pass membrane protein</topology>
    </subcellularLocation>
</comment>
<keyword evidence="2 4" id="KW-0328">Glycosyltransferase</keyword>
<comment type="caution">
    <text evidence="6">The sequence shown here is derived from an EMBL/GenBank/DDBJ whole genome shotgun (WGS) entry which is preliminary data.</text>
</comment>
<proteinExistence type="inferred from homology"/>
<dbReference type="Pfam" id="PF00201">
    <property type="entry name" value="UDPGT"/>
    <property type="match status" value="1"/>
</dbReference>
<keyword evidence="7" id="KW-1185">Reference proteome</keyword>
<dbReference type="AlphaFoldDB" id="A0AAV8VY34"/>
<evidence type="ECO:0000256" key="4">
    <source>
        <dbReference type="RuleBase" id="RU003718"/>
    </source>
</evidence>